<dbReference type="InterPro" id="IPR001938">
    <property type="entry name" value="Thaumatin"/>
</dbReference>
<proteinExistence type="inferred from homology"/>
<gene>
    <name evidence="5" type="ORF">DPMN_098697</name>
</gene>
<evidence type="ECO:0000313" key="6">
    <source>
        <dbReference type="Proteomes" id="UP000828390"/>
    </source>
</evidence>
<comment type="similarity">
    <text evidence="1">Belongs to the thaumatin family.</text>
</comment>
<evidence type="ECO:0000256" key="4">
    <source>
        <dbReference type="SAM" id="SignalP"/>
    </source>
</evidence>
<dbReference type="Pfam" id="PF00314">
    <property type="entry name" value="Thaumatin"/>
    <property type="match status" value="1"/>
</dbReference>
<evidence type="ECO:0008006" key="7">
    <source>
        <dbReference type="Google" id="ProtNLM"/>
    </source>
</evidence>
<feature type="disulfide bond" evidence="3">
    <location>
        <begin position="24"/>
        <end position="240"/>
    </location>
</feature>
<dbReference type="CDD" id="cd09218">
    <property type="entry name" value="TLP-PA"/>
    <property type="match status" value="1"/>
</dbReference>
<dbReference type="InterPro" id="IPR037176">
    <property type="entry name" value="Osmotin/thaumatin-like_sf"/>
</dbReference>
<feature type="chain" id="PRO_5038672005" description="Thaumatin-like protein" evidence="4">
    <location>
        <begin position="16"/>
        <end position="241"/>
    </location>
</feature>
<sequence>MRLLLCLCVLALSSAHQLRIHNRCPFEIWVGILGNTSPDQGGYALGAWQTRWTWVPNHWSGRVWGRTHCKGNRCETGDCGRGVHCNGAGGVPPVTLAEITFDAGSSKKQDFYDISLVDGYNIQMSINPFPGTYEGQPHGNYYCRRAGCNADLNRSCPSELQVHGTGGVVACKSACEAFRRDDFCCKGRHNTPQTCPPFHYSRIFKNACPQAYSYAYDDQTSTFTCNNKWPGSTHYDIAFCG</sequence>
<dbReference type="Proteomes" id="UP000828390">
    <property type="component" value="Unassembled WGS sequence"/>
</dbReference>
<feature type="disulfide bond" evidence="3">
    <location>
        <begin position="79"/>
        <end position="85"/>
    </location>
</feature>
<evidence type="ECO:0000256" key="3">
    <source>
        <dbReference type="PIRSR" id="PIRSR002703-1"/>
    </source>
</evidence>
<dbReference type="PIRSF" id="PIRSF002703">
    <property type="entry name" value="Thaumatin"/>
    <property type="match status" value="1"/>
</dbReference>
<dbReference type="FunFam" id="2.60.110.10:FF:000002">
    <property type="entry name" value="Thaumatin-like protein 1a"/>
    <property type="match status" value="1"/>
</dbReference>
<reference evidence="5" key="2">
    <citation type="submission" date="2020-11" db="EMBL/GenBank/DDBJ databases">
        <authorList>
            <person name="McCartney M.A."/>
            <person name="Auch B."/>
            <person name="Kono T."/>
            <person name="Mallez S."/>
            <person name="Becker A."/>
            <person name="Gohl D.M."/>
            <person name="Silverstein K.A.T."/>
            <person name="Koren S."/>
            <person name="Bechman K.B."/>
            <person name="Herman A."/>
            <person name="Abrahante J.E."/>
            <person name="Garbe J."/>
        </authorList>
    </citation>
    <scope>NUCLEOTIDE SEQUENCE</scope>
    <source>
        <strain evidence="5">Duluth1</strain>
        <tissue evidence="5">Whole animal</tissue>
    </source>
</reference>
<dbReference type="Gene3D" id="2.60.110.10">
    <property type="entry name" value="Thaumatin"/>
    <property type="match status" value="1"/>
</dbReference>
<feature type="disulfide bond" evidence="3">
    <location>
        <begin position="175"/>
        <end position="184"/>
    </location>
</feature>
<dbReference type="SUPFAM" id="SSF49870">
    <property type="entry name" value="Osmotin, thaumatin-like protein"/>
    <property type="match status" value="1"/>
</dbReference>
<name>A0A9D4LCL7_DREPO</name>
<organism evidence="5 6">
    <name type="scientific">Dreissena polymorpha</name>
    <name type="common">Zebra mussel</name>
    <name type="synonym">Mytilus polymorpha</name>
    <dbReference type="NCBI Taxonomy" id="45954"/>
    <lineage>
        <taxon>Eukaryota</taxon>
        <taxon>Metazoa</taxon>
        <taxon>Spiralia</taxon>
        <taxon>Lophotrochozoa</taxon>
        <taxon>Mollusca</taxon>
        <taxon>Bivalvia</taxon>
        <taxon>Autobranchia</taxon>
        <taxon>Heteroconchia</taxon>
        <taxon>Euheterodonta</taxon>
        <taxon>Imparidentia</taxon>
        <taxon>Neoheterodontei</taxon>
        <taxon>Myida</taxon>
        <taxon>Dreissenoidea</taxon>
        <taxon>Dreissenidae</taxon>
        <taxon>Dreissena</taxon>
    </lineage>
</organism>
<evidence type="ECO:0000313" key="5">
    <source>
        <dbReference type="EMBL" id="KAH3856117.1"/>
    </source>
</evidence>
<dbReference type="PROSITE" id="PS51367">
    <property type="entry name" value="THAUMATIN_2"/>
    <property type="match status" value="1"/>
</dbReference>
<feature type="signal peptide" evidence="4">
    <location>
        <begin position="1"/>
        <end position="15"/>
    </location>
</feature>
<reference evidence="5" key="1">
    <citation type="journal article" date="2019" name="bioRxiv">
        <title>The Genome of the Zebra Mussel, Dreissena polymorpha: A Resource for Invasive Species Research.</title>
        <authorList>
            <person name="McCartney M.A."/>
            <person name="Auch B."/>
            <person name="Kono T."/>
            <person name="Mallez S."/>
            <person name="Zhang Y."/>
            <person name="Obille A."/>
            <person name="Becker A."/>
            <person name="Abrahante J.E."/>
            <person name="Garbe J."/>
            <person name="Badalamenti J.P."/>
            <person name="Herman A."/>
            <person name="Mangelson H."/>
            <person name="Liachko I."/>
            <person name="Sullivan S."/>
            <person name="Sone E.D."/>
            <person name="Koren S."/>
            <person name="Silverstein K.A.T."/>
            <person name="Beckman K.B."/>
            <person name="Gohl D.M."/>
        </authorList>
    </citation>
    <scope>NUCLEOTIDE SEQUENCE</scope>
    <source>
        <strain evidence="5">Duluth1</strain>
        <tissue evidence="5">Whole animal</tissue>
    </source>
</reference>
<keyword evidence="6" id="KW-1185">Reference proteome</keyword>
<feature type="disulfide bond" evidence="3">
    <location>
        <begin position="148"/>
        <end position="208"/>
    </location>
</feature>
<protein>
    <recommendedName>
        <fullName evidence="7">Thaumatin-like protein</fullName>
    </recommendedName>
</protein>
<evidence type="ECO:0000256" key="1">
    <source>
        <dbReference type="ARBA" id="ARBA00010607"/>
    </source>
</evidence>
<dbReference type="PANTHER" id="PTHR31048">
    <property type="entry name" value="OS03G0233200 PROTEIN"/>
    <property type="match status" value="1"/>
</dbReference>
<feature type="disulfide bond" evidence="3">
    <location>
        <begin position="69"/>
        <end position="74"/>
    </location>
</feature>
<keyword evidence="2 3" id="KW-1015">Disulfide bond</keyword>
<dbReference type="PRINTS" id="PR00347">
    <property type="entry name" value="THAUMATIN"/>
</dbReference>
<accession>A0A9D4LCL7</accession>
<dbReference type="OrthoDB" id="430315at2759"/>
<dbReference type="AlphaFoldDB" id="A0A9D4LCL7"/>
<dbReference type="SMART" id="SM00205">
    <property type="entry name" value="THN"/>
    <property type="match status" value="1"/>
</dbReference>
<comment type="caution">
    <text evidence="5">The sequence shown here is derived from an EMBL/GenBank/DDBJ whole genome shotgun (WGS) entry which is preliminary data.</text>
</comment>
<dbReference type="EMBL" id="JAIWYP010000003">
    <property type="protein sequence ID" value="KAH3856117.1"/>
    <property type="molecule type" value="Genomic_DNA"/>
</dbReference>
<evidence type="ECO:0000256" key="2">
    <source>
        <dbReference type="ARBA" id="ARBA00023157"/>
    </source>
</evidence>
<feature type="disulfide bond" evidence="3">
    <location>
        <begin position="185"/>
        <end position="195"/>
    </location>
</feature>
<feature type="disulfide bond" evidence="3">
    <location>
        <begin position="156"/>
        <end position="171"/>
    </location>
</feature>
<feature type="disulfide bond" evidence="3">
    <location>
        <begin position="143"/>
        <end position="225"/>
    </location>
</feature>
<keyword evidence="4" id="KW-0732">Signal</keyword>